<organism evidence="1 2">
    <name type="scientific">Leptosia nina</name>
    <dbReference type="NCBI Taxonomy" id="320188"/>
    <lineage>
        <taxon>Eukaryota</taxon>
        <taxon>Metazoa</taxon>
        <taxon>Ecdysozoa</taxon>
        <taxon>Arthropoda</taxon>
        <taxon>Hexapoda</taxon>
        <taxon>Insecta</taxon>
        <taxon>Pterygota</taxon>
        <taxon>Neoptera</taxon>
        <taxon>Endopterygota</taxon>
        <taxon>Lepidoptera</taxon>
        <taxon>Glossata</taxon>
        <taxon>Ditrysia</taxon>
        <taxon>Papilionoidea</taxon>
        <taxon>Pieridae</taxon>
        <taxon>Pierinae</taxon>
        <taxon>Leptosia</taxon>
    </lineage>
</organism>
<dbReference type="EMBL" id="CAVLEF010000003">
    <property type="protein sequence ID" value="CAK1542134.1"/>
    <property type="molecule type" value="Genomic_DNA"/>
</dbReference>
<keyword evidence="2" id="KW-1185">Reference proteome</keyword>
<evidence type="ECO:0000313" key="1">
    <source>
        <dbReference type="EMBL" id="CAK1542134.1"/>
    </source>
</evidence>
<protein>
    <submittedName>
        <fullName evidence="1">Uncharacterized protein</fullName>
    </submittedName>
</protein>
<sequence>MYIIDRTALASSIKGRHENWRSESGNKDPNAMWISAKKYVLEAVSESQPIVRMAKRQHWMTPKTWKLIEDRRAIKASGAKDDIIREKSTAIQNACRRDRNLYLSTICEELEQHADNLQTRDLHEKVRQITRQFKPKTWAIENAIGTTVTEIQDIMNVWKEYCIKLFMRNRMPTINTVTIECSQAREPDILRDESIVERVNDDTSAPALAAINRQCIGLYRRKTLLLHPFKAFL</sequence>
<dbReference type="AlphaFoldDB" id="A0AAV1IYD2"/>
<name>A0AAV1IYD2_9NEOP</name>
<reference evidence="1 2" key="1">
    <citation type="submission" date="2023-11" db="EMBL/GenBank/DDBJ databases">
        <authorList>
            <person name="Okamura Y."/>
        </authorList>
    </citation>
    <scope>NUCLEOTIDE SEQUENCE [LARGE SCALE GENOMIC DNA]</scope>
</reference>
<evidence type="ECO:0000313" key="2">
    <source>
        <dbReference type="Proteomes" id="UP001497472"/>
    </source>
</evidence>
<gene>
    <name evidence="1" type="ORF">LNINA_LOCUS2055</name>
</gene>
<proteinExistence type="predicted"/>
<comment type="caution">
    <text evidence="1">The sequence shown here is derived from an EMBL/GenBank/DDBJ whole genome shotgun (WGS) entry which is preliminary data.</text>
</comment>
<accession>A0AAV1IYD2</accession>
<dbReference type="Proteomes" id="UP001497472">
    <property type="component" value="Unassembled WGS sequence"/>
</dbReference>